<feature type="domain" description="NlpC/P60" evidence="7">
    <location>
        <begin position="249"/>
        <end position="391"/>
    </location>
</feature>
<feature type="signal peptide" evidence="5">
    <location>
        <begin position="1"/>
        <end position="24"/>
    </location>
</feature>
<comment type="similarity">
    <text evidence="1">Belongs to the peptidase C40 family.</text>
</comment>
<dbReference type="Gene3D" id="2.30.30.40">
    <property type="entry name" value="SH3 Domains"/>
    <property type="match status" value="2"/>
</dbReference>
<feature type="domain" description="SH3b" evidence="6">
    <location>
        <begin position="105"/>
        <end position="169"/>
    </location>
</feature>
<keyword evidence="4" id="KW-0788">Thiol protease</keyword>
<dbReference type="AlphaFoldDB" id="A0A1T5DSI8"/>
<evidence type="ECO:0000259" key="7">
    <source>
        <dbReference type="PROSITE" id="PS51935"/>
    </source>
</evidence>
<evidence type="ECO:0000313" key="8">
    <source>
        <dbReference type="EMBL" id="SKB74742.1"/>
    </source>
</evidence>
<evidence type="ECO:0000256" key="2">
    <source>
        <dbReference type="ARBA" id="ARBA00022670"/>
    </source>
</evidence>
<gene>
    <name evidence="8" type="ORF">SAMN05660226_02951</name>
</gene>
<dbReference type="GO" id="GO:0006508">
    <property type="term" value="P:proteolysis"/>
    <property type="evidence" value="ECO:0007669"/>
    <property type="project" value="UniProtKB-KW"/>
</dbReference>
<organism evidence="8 9">
    <name type="scientific">Parapedobacter luteus</name>
    <dbReference type="NCBI Taxonomy" id="623280"/>
    <lineage>
        <taxon>Bacteria</taxon>
        <taxon>Pseudomonadati</taxon>
        <taxon>Bacteroidota</taxon>
        <taxon>Sphingobacteriia</taxon>
        <taxon>Sphingobacteriales</taxon>
        <taxon>Sphingobacteriaceae</taxon>
        <taxon>Parapedobacter</taxon>
    </lineage>
</organism>
<keyword evidence="5" id="KW-0732">Signal</keyword>
<dbReference type="PANTHER" id="PTHR47053:SF1">
    <property type="entry name" value="MUREIN DD-ENDOPEPTIDASE MEPH-RELATED"/>
    <property type="match status" value="1"/>
</dbReference>
<name>A0A1T5DSI8_9SPHI</name>
<keyword evidence="2" id="KW-0645">Protease</keyword>
<evidence type="ECO:0000256" key="1">
    <source>
        <dbReference type="ARBA" id="ARBA00007074"/>
    </source>
</evidence>
<dbReference type="Pfam" id="PF00877">
    <property type="entry name" value="NLPC_P60"/>
    <property type="match status" value="1"/>
</dbReference>
<dbReference type="SUPFAM" id="SSF54001">
    <property type="entry name" value="Cysteine proteinases"/>
    <property type="match status" value="1"/>
</dbReference>
<keyword evidence="9" id="KW-1185">Reference proteome</keyword>
<dbReference type="InterPro" id="IPR038765">
    <property type="entry name" value="Papain-like_cys_pep_sf"/>
</dbReference>
<dbReference type="Pfam" id="PF18348">
    <property type="entry name" value="SH3_16"/>
    <property type="match status" value="1"/>
</dbReference>
<protein>
    <submittedName>
        <fullName evidence="8">SH3 domain-containing protein</fullName>
    </submittedName>
</protein>
<proteinExistence type="inferred from homology"/>
<dbReference type="RefSeq" id="WP_079717605.1">
    <property type="nucleotide sequence ID" value="NZ_FUYS01000007.1"/>
</dbReference>
<feature type="chain" id="PRO_5012798158" evidence="5">
    <location>
        <begin position="25"/>
        <end position="416"/>
    </location>
</feature>
<evidence type="ECO:0000256" key="3">
    <source>
        <dbReference type="ARBA" id="ARBA00022801"/>
    </source>
</evidence>
<dbReference type="Proteomes" id="UP000190541">
    <property type="component" value="Unassembled WGS sequence"/>
</dbReference>
<accession>A0A1T5DSI8</accession>
<dbReference type="InterPro" id="IPR051202">
    <property type="entry name" value="Peptidase_C40"/>
</dbReference>
<dbReference type="Gene3D" id="3.90.1720.10">
    <property type="entry name" value="endopeptidase domain like (from Nostoc punctiforme)"/>
    <property type="match status" value="1"/>
</dbReference>
<dbReference type="PANTHER" id="PTHR47053">
    <property type="entry name" value="MUREIN DD-ENDOPEPTIDASE MEPH-RELATED"/>
    <property type="match status" value="1"/>
</dbReference>
<evidence type="ECO:0000256" key="5">
    <source>
        <dbReference type="SAM" id="SignalP"/>
    </source>
</evidence>
<dbReference type="GO" id="GO:0008234">
    <property type="term" value="F:cysteine-type peptidase activity"/>
    <property type="evidence" value="ECO:0007669"/>
    <property type="project" value="UniProtKB-KW"/>
</dbReference>
<reference evidence="8 9" key="1">
    <citation type="submission" date="2017-02" db="EMBL/GenBank/DDBJ databases">
        <authorList>
            <person name="Peterson S.W."/>
        </authorList>
    </citation>
    <scope>NUCLEOTIDE SEQUENCE [LARGE SCALE GENOMIC DNA]</scope>
    <source>
        <strain evidence="8 9">DSM 22899</strain>
    </source>
</reference>
<dbReference type="InterPro" id="IPR003646">
    <property type="entry name" value="SH3-like_bac-type"/>
</dbReference>
<dbReference type="OrthoDB" id="9813368at2"/>
<dbReference type="PROSITE" id="PS51781">
    <property type="entry name" value="SH3B"/>
    <property type="match status" value="1"/>
</dbReference>
<evidence type="ECO:0000313" key="9">
    <source>
        <dbReference type="Proteomes" id="UP000190541"/>
    </source>
</evidence>
<dbReference type="STRING" id="623280.SAMN05660226_02951"/>
<sequence>MKAFKNIILTLCCCVAGLDSAAQALSADTAYQKILELTRQTAQRYAPDKRTAIFELHYTDTISHRYRIVTTEPKAGEYFNQLLVKNRIPDAKVTINLLPDSSVAGNIAGIVNLSVANLRVEPSNQAELASQVLLGTPVDLLQEQDGYYRVRTPEGYIAWLSTSSVSPRSEPELTRWLSAKKVIVTGDFGHAYTMPDEQSLRVSDLVMGNILISGTQADGFVHVQYPDRRNAYIKEELVRPFDEWLGAVNPTAENILKTAKTMMGLPYLWGGTSVKGVDCSGFTKMAYFMNGIIIPRDASQQVLAGHVVDILSADTLAIEKALQNLRPADLLFFASGKGRGPDARVTHVALYLGNGEFIHSAGTVRINSMLPDAVNYDDFQTRTLIAARRYIGQPDYALQPIARHRAYTLPTDKSTE</sequence>
<dbReference type="PROSITE" id="PS51935">
    <property type="entry name" value="NLPC_P60"/>
    <property type="match status" value="1"/>
</dbReference>
<evidence type="ECO:0000259" key="6">
    <source>
        <dbReference type="PROSITE" id="PS51781"/>
    </source>
</evidence>
<keyword evidence="3" id="KW-0378">Hydrolase</keyword>
<dbReference type="EMBL" id="FUYS01000007">
    <property type="protein sequence ID" value="SKB74742.1"/>
    <property type="molecule type" value="Genomic_DNA"/>
</dbReference>
<dbReference type="InterPro" id="IPR000064">
    <property type="entry name" value="NLP_P60_dom"/>
</dbReference>
<evidence type="ECO:0000256" key="4">
    <source>
        <dbReference type="ARBA" id="ARBA00022807"/>
    </source>
</evidence>
<dbReference type="InterPro" id="IPR041382">
    <property type="entry name" value="SH3_16"/>
</dbReference>